<evidence type="ECO:0000313" key="2">
    <source>
        <dbReference type="EMBL" id="MBD3870931.1"/>
    </source>
</evidence>
<reference evidence="2 3" key="1">
    <citation type="submission" date="2020-08" db="EMBL/GenBank/DDBJ databases">
        <title>Acidobacteriota in marine sediments use diverse sulfur dissimilation pathways.</title>
        <authorList>
            <person name="Wasmund K."/>
        </authorList>
    </citation>
    <scope>NUCLEOTIDE SEQUENCE [LARGE SCALE GENOMIC DNA]</scope>
    <source>
        <strain evidence="2">MAG AM3-A</strain>
    </source>
</reference>
<evidence type="ECO:0000313" key="3">
    <source>
        <dbReference type="Proteomes" id="UP000598633"/>
    </source>
</evidence>
<name>A0A8J6YC52_9BACT</name>
<dbReference type="Proteomes" id="UP000598633">
    <property type="component" value="Unassembled WGS sequence"/>
</dbReference>
<organism evidence="2 3">
    <name type="scientific">Candidatus Sulfomarinibacter kjeldsenii</name>
    <dbReference type="NCBI Taxonomy" id="2885994"/>
    <lineage>
        <taxon>Bacteria</taxon>
        <taxon>Pseudomonadati</taxon>
        <taxon>Acidobacteriota</taxon>
        <taxon>Thermoanaerobaculia</taxon>
        <taxon>Thermoanaerobaculales</taxon>
        <taxon>Candidatus Sulfomarinibacteraceae</taxon>
        <taxon>Candidatus Sulfomarinibacter</taxon>
    </lineage>
</organism>
<sequence>MKRASFRVLAAAFQSIATVAIAAAVGCGGPPRPPERPTFERVAVNQRGVGIPYGAVALFRVEQELVALRIVEAPMWGYRIEYEWNAAKVTADVFETESTGAGKTSEQEKRCAVLAGPLYLRWSRGSEDFGWLYWPEEKKNISVSSITFRSVNRINLQNPEIFWYTQDMFE</sequence>
<feature type="chain" id="PRO_5035325486" evidence="1">
    <location>
        <begin position="23"/>
        <end position="170"/>
    </location>
</feature>
<protein>
    <submittedName>
        <fullName evidence="2">Uncharacterized protein</fullName>
    </submittedName>
</protein>
<dbReference type="AlphaFoldDB" id="A0A8J6YC52"/>
<dbReference type="PROSITE" id="PS51257">
    <property type="entry name" value="PROKAR_LIPOPROTEIN"/>
    <property type="match status" value="1"/>
</dbReference>
<gene>
    <name evidence="2" type="ORF">IFJ97_06175</name>
</gene>
<accession>A0A8J6YC52</accession>
<feature type="signal peptide" evidence="1">
    <location>
        <begin position="1"/>
        <end position="22"/>
    </location>
</feature>
<comment type="caution">
    <text evidence="2">The sequence shown here is derived from an EMBL/GenBank/DDBJ whole genome shotgun (WGS) entry which is preliminary data.</text>
</comment>
<evidence type="ECO:0000256" key="1">
    <source>
        <dbReference type="SAM" id="SignalP"/>
    </source>
</evidence>
<keyword evidence="1" id="KW-0732">Signal</keyword>
<dbReference type="EMBL" id="JACXWA010000105">
    <property type="protein sequence ID" value="MBD3870931.1"/>
    <property type="molecule type" value="Genomic_DNA"/>
</dbReference>
<proteinExistence type="predicted"/>